<dbReference type="GeneID" id="81604864"/>
<protein>
    <submittedName>
        <fullName evidence="3">Uncharacterized protein</fullName>
    </submittedName>
</protein>
<dbReference type="RefSeq" id="XP_056763470.1">
    <property type="nucleotide sequence ID" value="XM_056914621.1"/>
</dbReference>
<sequence length="598" mass="68493">MWQRLQWLRIHVLLLSLLMIRAVFGVDADFESLISRMALDDSPIPDHIPNVVHFVFVTITPIGWSEYVAVRSAAVNLKAEIINIWVPMEADFIGNMWGRVLEIPGVVLRRTEMPDSVYGHKAVALAHRSDFARLKALYSEGGIYMDTNLIALRSWDPIIFNASTRNTVLGYEHGTALCNAMIMSKPRAPFLRRWLRTYRIFLEWPKLWNFQSGTLPWLMHVLGDRDLTVLDNHAWFYPLYGEGMNTLWLGKSWWDIGRNYGVHLWHWKNVSIPDLLSKDVVREIDTPFFCAIRNLFDDFDGDGYISTPMAENANCSTVWMGGVATNSQGLFASYDFSTDTTNTKWVDSSGNHLHGWAPNGTVITHHSNKSTVRYFSAGSYAVLPVPADYDARVGTISMRINFDGYGLLSELQLFKLRIANQRELLISLLSDPSDQSTRIRFQWTEESWFSPWKEAIDWSSRKAPIVAGQFHNLTVSFDRQLRGVVLVFVDDTLVSKTLMSVLSTPRIALDTWINARHAENLDTGFRGYFSHLKMYSRALPEDEWANAQLMEKVSIFILCCGVGNFTPKQAKGFQRARRIHGPYTDTFELEPWLRFKAE</sequence>
<evidence type="ECO:0000256" key="1">
    <source>
        <dbReference type="ARBA" id="ARBA00009003"/>
    </source>
</evidence>
<dbReference type="Proteomes" id="UP001213681">
    <property type="component" value="Unassembled WGS sequence"/>
</dbReference>
<dbReference type="InterPro" id="IPR013320">
    <property type="entry name" value="ConA-like_dom_sf"/>
</dbReference>
<reference evidence="3" key="1">
    <citation type="submission" date="2022-12" db="EMBL/GenBank/DDBJ databases">
        <authorList>
            <person name="Petersen C."/>
        </authorList>
    </citation>
    <scope>NUCLEOTIDE SEQUENCE</scope>
    <source>
        <strain evidence="3">IBT 16125</strain>
    </source>
</reference>
<dbReference type="GO" id="GO:1901135">
    <property type="term" value="P:carbohydrate derivative metabolic process"/>
    <property type="evidence" value="ECO:0007669"/>
    <property type="project" value="UniProtKB-ARBA"/>
</dbReference>
<dbReference type="SUPFAM" id="SSF49899">
    <property type="entry name" value="Concanavalin A-like lectins/glucanases"/>
    <property type="match status" value="1"/>
</dbReference>
<dbReference type="InterPro" id="IPR007577">
    <property type="entry name" value="GlycoTrfase_DXD_sugar-bd_CS"/>
</dbReference>
<keyword evidence="4" id="KW-1185">Reference proteome</keyword>
<comment type="caution">
    <text evidence="3">The sequence shown here is derived from an EMBL/GenBank/DDBJ whole genome shotgun (WGS) entry which is preliminary data.</text>
</comment>
<accession>A0AAD6C2J4</accession>
<keyword evidence="2" id="KW-0732">Signal</keyword>
<organism evidence="3 4">
    <name type="scientific">Penicillium daleae</name>
    <dbReference type="NCBI Taxonomy" id="63821"/>
    <lineage>
        <taxon>Eukaryota</taxon>
        <taxon>Fungi</taxon>
        <taxon>Dikarya</taxon>
        <taxon>Ascomycota</taxon>
        <taxon>Pezizomycotina</taxon>
        <taxon>Eurotiomycetes</taxon>
        <taxon>Eurotiomycetidae</taxon>
        <taxon>Eurotiales</taxon>
        <taxon>Aspergillaceae</taxon>
        <taxon>Penicillium</taxon>
    </lineage>
</organism>
<dbReference type="EMBL" id="JAPVEA010000008">
    <property type="protein sequence ID" value="KAJ5440241.1"/>
    <property type="molecule type" value="Genomic_DNA"/>
</dbReference>
<dbReference type="PANTHER" id="PTHR46830:SF2">
    <property type="entry name" value="ALPHA-1,4-N-ACETYLGLUCOSAMINYLTRANSFERASE"/>
    <property type="match status" value="1"/>
</dbReference>
<dbReference type="Gene3D" id="2.60.120.200">
    <property type="match status" value="1"/>
</dbReference>
<proteinExistence type="inferred from homology"/>
<dbReference type="Gene3D" id="3.90.550.20">
    <property type="match status" value="1"/>
</dbReference>
<dbReference type="SUPFAM" id="SSF53448">
    <property type="entry name" value="Nucleotide-diphospho-sugar transferases"/>
    <property type="match status" value="1"/>
</dbReference>
<dbReference type="InterPro" id="IPR029044">
    <property type="entry name" value="Nucleotide-diphossugar_trans"/>
</dbReference>
<reference evidence="3" key="2">
    <citation type="journal article" date="2023" name="IMA Fungus">
        <title>Comparative genomic study of the Penicillium genus elucidates a diverse pangenome and 15 lateral gene transfer events.</title>
        <authorList>
            <person name="Petersen C."/>
            <person name="Sorensen T."/>
            <person name="Nielsen M.R."/>
            <person name="Sondergaard T.E."/>
            <person name="Sorensen J.L."/>
            <person name="Fitzpatrick D.A."/>
            <person name="Frisvad J.C."/>
            <person name="Nielsen K.L."/>
        </authorList>
    </citation>
    <scope>NUCLEOTIDE SEQUENCE</scope>
    <source>
        <strain evidence="3">IBT 16125</strain>
    </source>
</reference>
<name>A0AAD6C2J4_9EURO</name>
<evidence type="ECO:0000313" key="3">
    <source>
        <dbReference type="EMBL" id="KAJ5440241.1"/>
    </source>
</evidence>
<dbReference type="AlphaFoldDB" id="A0AAD6C2J4"/>
<feature type="signal peptide" evidence="2">
    <location>
        <begin position="1"/>
        <end position="25"/>
    </location>
</feature>
<dbReference type="PANTHER" id="PTHR46830">
    <property type="entry name" value="TRANSFERASE, PUTATIVE-RELATED"/>
    <property type="match status" value="1"/>
</dbReference>
<dbReference type="Pfam" id="PF04488">
    <property type="entry name" value="Gly_transf_sug"/>
    <property type="match status" value="1"/>
</dbReference>
<evidence type="ECO:0000256" key="2">
    <source>
        <dbReference type="SAM" id="SignalP"/>
    </source>
</evidence>
<gene>
    <name evidence="3" type="ORF">N7458_011239</name>
</gene>
<feature type="chain" id="PRO_5042273664" evidence="2">
    <location>
        <begin position="26"/>
        <end position="598"/>
    </location>
</feature>
<comment type="similarity">
    <text evidence="1">Belongs to the glycosyltransferase 32 family.</text>
</comment>
<evidence type="ECO:0000313" key="4">
    <source>
        <dbReference type="Proteomes" id="UP001213681"/>
    </source>
</evidence>